<dbReference type="Gene3D" id="3.40.50.150">
    <property type="entry name" value="Vaccinia Virus protein VP39"/>
    <property type="match status" value="1"/>
</dbReference>
<accession>B0VFL9</accession>
<dbReference type="GO" id="GO:0003677">
    <property type="term" value="F:DNA binding"/>
    <property type="evidence" value="ECO:0007669"/>
    <property type="project" value="InterPro"/>
</dbReference>
<dbReference type="OrthoDB" id="9773571at2"/>
<dbReference type="SUPFAM" id="SSF53335">
    <property type="entry name" value="S-adenosyl-L-methionine-dependent methyltransferases"/>
    <property type="match status" value="1"/>
</dbReference>
<reference evidence="5 6" key="1">
    <citation type="journal article" date="2008" name="J. Bacteriol.">
        <title>'Candidatus Cloacamonas acidaminovorans': genome sequence reconstruction provides a first glimpse of a new bacterial division.</title>
        <authorList>
            <person name="Pelletier E."/>
            <person name="Kreimeyer A."/>
            <person name="Bocs S."/>
            <person name="Rouy Z."/>
            <person name="Gyapay G."/>
            <person name="Chouari R."/>
            <person name="Riviere D."/>
            <person name="Ganesan A."/>
            <person name="Daegelen P."/>
            <person name="Sghir A."/>
            <person name="Cohen G.N."/>
            <person name="Medigue C."/>
            <person name="Weissenbach J."/>
            <person name="Le Paslier D."/>
        </authorList>
    </citation>
    <scope>NUCLEOTIDE SEQUENCE [LARGE SCALE GENOMIC DNA]</scope>
    <source>
        <strain evidence="6">Evry</strain>
    </source>
</reference>
<evidence type="ECO:0000256" key="2">
    <source>
        <dbReference type="ARBA" id="ARBA00022679"/>
    </source>
</evidence>
<keyword evidence="1 5" id="KW-0489">Methyltransferase</keyword>
<evidence type="ECO:0000256" key="1">
    <source>
        <dbReference type="ARBA" id="ARBA00022603"/>
    </source>
</evidence>
<dbReference type="GO" id="GO:0032259">
    <property type="term" value="P:methylation"/>
    <property type="evidence" value="ECO:0007669"/>
    <property type="project" value="UniProtKB-KW"/>
</dbReference>
<dbReference type="InterPro" id="IPR001091">
    <property type="entry name" value="RM_Methyltransferase"/>
</dbReference>
<keyword evidence="2 5" id="KW-0808">Transferase</keyword>
<dbReference type="HOGENOM" id="CLU_024927_2_3_0"/>
<dbReference type="Proteomes" id="UP000002019">
    <property type="component" value="Chromosome"/>
</dbReference>
<dbReference type="AlphaFoldDB" id="B0VFL9"/>
<evidence type="ECO:0000256" key="3">
    <source>
        <dbReference type="RuleBase" id="RU362026"/>
    </source>
</evidence>
<evidence type="ECO:0000313" key="6">
    <source>
        <dbReference type="Proteomes" id="UP000002019"/>
    </source>
</evidence>
<name>B0VFL9_CLOAI</name>
<gene>
    <name evidence="5" type="ordered locus">CLOAM1507</name>
</gene>
<dbReference type="InterPro" id="IPR002941">
    <property type="entry name" value="DNA_methylase_N4/N6"/>
</dbReference>
<comment type="similarity">
    <text evidence="3">Belongs to the N(4)/N(6)-methyltransferase family.</text>
</comment>
<dbReference type="KEGG" id="caci:CLOAM1507"/>
<dbReference type="RefSeq" id="WP_015425215.1">
    <property type="nucleotide sequence ID" value="NC_020449.1"/>
</dbReference>
<feature type="domain" description="DNA methylase N-4/N-6" evidence="4">
    <location>
        <begin position="27"/>
        <end position="257"/>
    </location>
</feature>
<keyword evidence="6" id="KW-1185">Reference proteome</keyword>
<dbReference type="eggNOG" id="COG0863">
    <property type="taxonomic scope" value="Bacteria"/>
</dbReference>
<protein>
    <recommendedName>
        <fullName evidence="3">Methyltransferase</fullName>
        <ecNumber evidence="3">2.1.1.-</ecNumber>
    </recommendedName>
</protein>
<sequence>MLGPYEINDIYQTDCVEGLKKLPENCIDLCVSSPPYDGIRDYHGFSLDLHNVGIELYRVMKEGGIAVMVMQDQTRNFAKSLTTFRTAIDWCDNAGFRLFETLIYRKYGAEGGWWKTRFRVDHEFMLVFLKGQRPQYFDKEPLKIPSKHGGKTLTGGGTRLTNGIRIPTRPILINEMKCRGTVWEYLTAGDGSRLKHKHPATFPDKLPYDFIQCFCPPEGIVLDIFMGSGTTALAAIELNRNFLGFEISEEYVKLAKQRIAIEGKKDEDQLMFL</sequence>
<proteinExistence type="inferred from homology"/>
<dbReference type="InterPro" id="IPR029063">
    <property type="entry name" value="SAM-dependent_MTases_sf"/>
</dbReference>
<dbReference type="EC" id="2.1.1.-" evidence="3"/>
<dbReference type="GO" id="GO:0008170">
    <property type="term" value="F:N-methyltransferase activity"/>
    <property type="evidence" value="ECO:0007669"/>
    <property type="project" value="InterPro"/>
</dbReference>
<dbReference type="REBASE" id="20298">
    <property type="entry name" value="M.CacGORF1507P"/>
</dbReference>
<evidence type="ECO:0000313" key="5">
    <source>
        <dbReference type="EMBL" id="CAO81357.1"/>
    </source>
</evidence>
<evidence type="ECO:0000259" key="4">
    <source>
        <dbReference type="Pfam" id="PF01555"/>
    </source>
</evidence>
<dbReference type="PRINTS" id="PR00508">
    <property type="entry name" value="S21N4MTFRASE"/>
</dbReference>
<organism evidence="5 6">
    <name type="scientific">Cloacimonas acidaminovorans (strain Evry)</name>
    <dbReference type="NCBI Taxonomy" id="459349"/>
    <lineage>
        <taxon>Bacteria</taxon>
        <taxon>Pseudomonadati</taxon>
        <taxon>Candidatus Cloacimonadota</taxon>
        <taxon>Candidatus Cloacimonadia</taxon>
        <taxon>Candidatus Cloacimonadales</taxon>
        <taxon>Candidatus Cloacimonadaceae</taxon>
        <taxon>Candidatus Cloacimonas</taxon>
    </lineage>
</organism>
<dbReference type="STRING" id="459349.CLOAM1507"/>
<dbReference type="EMBL" id="CU466930">
    <property type="protein sequence ID" value="CAO81357.1"/>
    <property type="molecule type" value="Genomic_DNA"/>
</dbReference>
<dbReference type="Pfam" id="PF01555">
    <property type="entry name" value="N6_N4_Mtase"/>
    <property type="match status" value="1"/>
</dbReference>